<dbReference type="AlphaFoldDB" id="A0A1E4U2X4"/>
<evidence type="ECO:0000256" key="1">
    <source>
        <dbReference type="SAM" id="MobiDB-lite"/>
    </source>
</evidence>
<dbReference type="Pfam" id="PF07933">
    <property type="entry name" value="DUF1681"/>
    <property type="match status" value="1"/>
</dbReference>
<dbReference type="GO" id="GO:0016020">
    <property type="term" value="C:membrane"/>
    <property type="evidence" value="ECO:0007669"/>
    <property type="project" value="InterPro"/>
</dbReference>
<feature type="compositionally biased region" description="Acidic residues" evidence="1">
    <location>
        <begin position="292"/>
        <end position="301"/>
    </location>
</feature>
<evidence type="ECO:0000313" key="4">
    <source>
        <dbReference type="Proteomes" id="UP000094236"/>
    </source>
</evidence>
<evidence type="ECO:0000313" key="3">
    <source>
        <dbReference type="EMBL" id="ODV98356.1"/>
    </source>
</evidence>
<feature type="domain" description="NECAP PHear" evidence="2">
    <location>
        <begin position="25"/>
        <end position="240"/>
    </location>
</feature>
<feature type="compositionally biased region" description="Acidic residues" evidence="1">
    <location>
        <begin position="82"/>
        <end position="110"/>
    </location>
</feature>
<dbReference type="Proteomes" id="UP000094236">
    <property type="component" value="Unassembled WGS sequence"/>
</dbReference>
<accession>A0A1E4U2X4</accession>
<gene>
    <name evidence="3" type="ORF">PACTADRAFT_837</name>
</gene>
<organism evidence="3 4">
    <name type="scientific">Pachysolen tannophilus NRRL Y-2460</name>
    <dbReference type="NCBI Taxonomy" id="669874"/>
    <lineage>
        <taxon>Eukaryota</taxon>
        <taxon>Fungi</taxon>
        <taxon>Dikarya</taxon>
        <taxon>Ascomycota</taxon>
        <taxon>Saccharomycotina</taxon>
        <taxon>Pichiomycetes</taxon>
        <taxon>Pachysolenaceae</taxon>
        <taxon>Pachysolen</taxon>
    </lineage>
</organism>
<dbReference type="Gene3D" id="2.30.29.30">
    <property type="entry name" value="Pleckstrin-homology domain (PH domain)/Phosphotyrosine-binding domain (PTB)"/>
    <property type="match status" value="1"/>
</dbReference>
<proteinExistence type="predicted"/>
<protein>
    <recommendedName>
        <fullName evidence="2">NECAP PHear domain-containing protein</fullName>
    </recommendedName>
</protein>
<dbReference type="GO" id="GO:0006897">
    <property type="term" value="P:endocytosis"/>
    <property type="evidence" value="ECO:0007669"/>
    <property type="project" value="InterPro"/>
</dbReference>
<evidence type="ECO:0000259" key="2">
    <source>
        <dbReference type="Pfam" id="PF07933"/>
    </source>
</evidence>
<feature type="compositionally biased region" description="Low complexity" evidence="1">
    <location>
        <begin position="122"/>
        <end position="131"/>
    </location>
</feature>
<feature type="compositionally biased region" description="Polar residues" evidence="1">
    <location>
        <begin position="303"/>
        <end position="323"/>
    </location>
</feature>
<dbReference type="InterPro" id="IPR011993">
    <property type="entry name" value="PH-like_dom_sf"/>
</dbReference>
<dbReference type="InterPro" id="IPR012466">
    <property type="entry name" value="NECAP_PHear"/>
</dbReference>
<feature type="region of interest" description="Disordered" evidence="1">
    <location>
        <begin position="81"/>
        <end position="136"/>
    </location>
</feature>
<sequence>MDNIDNIDNMDNMDSARLTDDDKLESVLFETSGVSVYKIPPPTIKKEGADGDIYEEHNVYSWKLDKKNLVFTGRLKMTEIEILSDDEEEEEEEEDDDEEEEEEEEKEEKDEGGTESCEPSEQHQQQQQNQVQKDKLKRDPPDFLKLRLDLINFHDNGKWISFNYRDLARTKPINKSVKPYYNIQPVKDSLNLYLMIVDDEKGNKIGLGLKFPNRYESSSFHTILNLYLKHLSQYEVYSMANSDNVTGTNESASTADGSNRNHDGLLNAVSGLNIMGEGNGHKSRIFVREISDDSDEDDDSENNGKNAKTQANGLNHAKSTSGASGKRYNNNSIIEEDEDEDDDSDDDSDDNFGDFIG</sequence>
<feature type="compositionally biased region" description="Acidic residues" evidence="1">
    <location>
        <begin position="334"/>
        <end position="357"/>
    </location>
</feature>
<reference evidence="4" key="1">
    <citation type="submission" date="2016-05" db="EMBL/GenBank/DDBJ databases">
        <title>Comparative genomics of biotechnologically important yeasts.</title>
        <authorList>
            <consortium name="DOE Joint Genome Institute"/>
            <person name="Riley R."/>
            <person name="Haridas S."/>
            <person name="Wolfe K.H."/>
            <person name="Lopes M.R."/>
            <person name="Hittinger C.T."/>
            <person name="Goker M."/>
            <person name="Salamov A."/>
            <person name="Wisecaver J."/>
            <person name="Long T.M."/>
            <person name="Aerts A.L."/>
            <person name="Barry K."/>
            <person name="Choi C."/>
            <person name="Clum A."/>
            <person name="Coughlan A.Y."/>
            <person name="Deshpande S."/>
            <person name="Douglass A.P."/>
            <person name="Hanson S.J."/>
            <person name="Klenk H.-P."/>
            <person name="Labutti K."/>
            <person name="Lapidus A."/>
            <person name="Lindquist E."/>
            <person name="Lipzen A."/>
            <person name="Meier-Kolthoff J.P."/>
            <person name="Ohm R.A."/>
            <person name="Otillar R.P."/>
            <person name="Pangilinan J."/>
            <person name="Peng Y."/>
            <person name="Rokas A."/>
            <person name="Rosa C.A."/>
            <person name="Scheuner C."/>
            <person name="Sibirny A.A."/>
            <person name="Slot J.C."/>
            <person name="Stielow J.B."/>
            <person name="Sun H."/>
            <person name="Kurtzman C.P."/>
            <person name="Blackwell M."/>
            <person name="Grigoriev I.V."/>
            <person name="Jeffries T.W."/>
        </authorList>
    </citation>
    <scope>NUCLEOTIDE SEQUENCE [LARGE SCALE GENOMIC DNA]</scope>
    <source>
        <strain evidence="4">NRRL Y-2460</strain>
    </source>
</reference>
<name>A0A1E4U2X4_PACTA</name>
<feature type="region of interest" description="Disordered" evidence="1">
    <location>
        <begin position="292"/>
        <end position="357"/>
    </location>
</feature>
<keyword evidence="4" id="KW-1185">Reference proteome</keyword>
<dbReference type="EMBL" id="KV454011">
    <property type="protein sequence ID" value="ODV98356.1"/>
    <property type="molecule type" value="Genomic_DNA"/>
</dbReference>